<dbReference type="OrthoDB" id="289477at2"/>
<evidence type="ECO:0000313" key="3">
    <source>
        <dbReference type="Proteomes" id="UP000316714"/>
    </source>
</evidence>
<evidence type="ECO:0008006" key="4">
    <source>
        <dbReference type="Google" id="ProtNLM"/>
    </source>
</evidence>
<dbReference type="AlphaFoldDB" id="A0A5C5VFJ5"/>
<keyword evidence="3" id="KW-1185">Reference proteome</keyword>
<dbReference type="Proteomes" id="UP000316714">
    <property type="component" value="Unassembled WGS sequence"/>
</dbReference>
<protein>
    <recommendedName>
        <fullName evidence="4">NfeD-like C-terminal domain-containing protein</fullName>
    </recommendedName>
</protein>
<dbReference type="Gene3D" id="2.40.50.140">
    <property type="entry name" value="Nucleic acid-binding proteins"/>
    <property type="match status" value="1"/>
</dbReference>
<keyword evidence="1" id="KW-0472">Membrane</keyword>
<keyword evidence="1" id="KW-1133">Transmembrane helix</keyword>
<organism evidence="2 3">
    <name type="scientific">Posidoniimonas corsicana</name>
    <dbReference type="NCBI Taxonomy" id="1938618"/>
    <lineage>
        <taxon>Bacteria</taxon>
        <taxon>Pseudomonadati</taxon>
        <taxon>Planctomycetota</taxon>
        <taxon>Planctomycetia</taxon>
        <taxon>Pirellulales</taxon>
        <taxon>Lacipirellulaceae</taxon>
        <taxon>Posidoniimonas</taxon>
    </lineage>
</organism>
<proteinExistence type="predicted"/>
<feature type="transmembrane region" description="Helical" evidence="1">
    <location>
        <begin position="5"/>
        <end position="28"/>
    </location>
</feature>
<reference evidence="2 3" key="1">
    <citation type="submission" date="2019-02" db="EMBL/GenBank/DDBJ databases">
        <title>Deep-cultivation of Planctomycetes and their phenomic and genomic characterization uncovers novel biology.</title>
        <authorList>
            <person name="Wiegand S."/>
            <person name="Jogler M."/>
            <person name="Boedeker C."/>
            <person name="Pinto D."/>
            <person name="Vollmers J."/>
            <person name="Rivas-Marin E."/>
            <person name="Kohn T."/>
            <person name="Peeters S.H."/>
            <person name="Heuer A."/>
            <person name="Rast P."/>
            <person name="Oberbeckmann S."/>
            <person name="Bunk B."/>
            <person name="Jeske O."/>
            <person name="Meyerdierks A."/>
            <person name="Storesund J.E."/>
            <person name="Kallscheuer N."/>
            <person name="Luecker S."/>
            <person name="Lage O.M."/>
            <person name="Pohl T."/>
            <person name="Merkel B.J."/>
            <person name="Hornburger P."/>
            <person name="Mueller R.-W."/>
            <person name="Bruemmer F."/>
            <person name="Labrenz M."/>
            <person name="Spormann A.M."/>
            <person name="Op Den Camp H."/>
            <person name="Overmann J."/>
            <person name="Amann R."/>
            <person name="Jetten M.S.M."/>
            <person name="Mascher T."/>
            <person name="Medema M.H."/>
            <person name="Devos D.P."/>
            <person name="Kaster A.-K."/>
            <person name="Ovreas L."/>
            <person name="Rohde M."/>
            <person name="Galperin M.Y."/>
            <person name="Jogler C."/>
        </authorList>
    </citation>
    <scope>NUCLEOTIDE SEQUENCE [LARGE SCALE GENOMIC DNA]</scope>
    <source>
        <strain evidence="2 3">KOR34</strain>
    </source>
</reference>
<comment type="caution">
    <text evidence="2">The sequence shown here is derived from an EMBL/GenBank/DDBJ whole genome shotgun (WGS) entry which is preliminary data.</text>
</comment>
<feature type="transmembrane region" description="Helical" evidence="1">
    <location>
        <begin position="106"/>
        <end position="124"/>
    </location>
</feature>
<evidence type="ECO:0000256" key="1">
    <source>
        <dbReference type="SAM" id="Phobius"/>
    </source>
</evidence>
<keyword evidence="1" id="KW-0812">Transmembrane</keyword>
<sequence length="213" mass="22715">MLDLLFIICAAFGGTVLVIQFALMLLGFSDDFDADLDADVDVEADAGVDGDHRTSVGDAADADFDHPDTVWLFQMLSLKGIVAALTFFGLSGLWARSTGMSAGPTILVASGFGFAAMYVIYWLMKQLYKLRTSGNVDIRNAHGLTGQVYVPVPAASGGQGKVMLTIQGRTMEYEAITDEAEGLATGEDIVVTEVLDGDRVRVARLHFPTQAGV</sequence>
<dbReference type="EMBL" id="SIHJ01000001">
    <property type="protein sequence ID" value="TWT36669.1"/>
    <property type="molecule type" value="Genomic_DNA"/>
</dbReference>
<dbReference type="RefSeq" id="WP_146563759.1">
    <property type="nucleotide sequence ID" value="NZ_SIHJ01000001.1"/>
</dbReference>
<gene>
    <name evidence="2" type="ORF">KOR34_16080</name>
</gene>
<evidence type="ECO:0000313" key="2">
    <source>
        <dbReference type="EMBL" id="TWT36669.1"/>
    </source>
</evidence>
<name>A0A5C5VFJ5_9BACT</name>
<accession>A0A5C5VFJ5</accession>
<feature type="transmembrane region" description="Helical" evidence="1">
    <location>
        <begin position="71"/>
        <end position="94"/>
    </location>
</feature>
<dbReference type="InterPro" id="IPR012340">
    <property type="entry name" value="NA-bd_OB-fold"/>
</dbReference>